<dbReference type="SUPFAM" id="SSF89550">
    <property type="entry name" value="PHP domain-like"/>
    <property type="match status" value="1"/>
</dbReference>
<organism evidence="2">
    <name type="scientific">freshwater metagenome</name>
    <dbReference type="NCBI Taxonomy" id="449393"/>
    <lineage>
        <taxon>unclassified sequences</taxon>
        <taxon>metagenomes</taxon>
        <taxon>ecological metagenomes</taxon>
    </lineage>
</organism>
<dbReference type="PANTHER" id="PTHR42924">
    <property type="entry name" value="EXONUCLEASE"/>
    <property type="match status" value="1"/>
</dbReference>
<gene>
    <name evidence="2" type="ORF">UFOPK4179_01292</name>
</gene>
<dbReference type="InterPro" id="IPR016195">
    <property type="entry name" value="Pol/histidinol_Pase-like"/>
</dbReference>
<dbReference type="Pfam" id="PF13263">
    <property type="entry name" value="PHP_C"/>
    <property type="match status" value="1"/>
</dbReference>
<dbReference type="InterPro" id="IPR003141">
    <property type="entry name" value="Pol/His_phosphatase_N"/>
</dbReference>
<dbReference type="Gene3D" id="3.20.20.140">
    <property type="entry name" value="Metal-dependent hydrolases"/>
    <property type="match status" value="1"/>
</dbReference>
<dbReference type="GO" id="GO:0004534">
    <property type="term" value="F:5'-3' RNA exonuclease activity"/>
    <property type="evidence" value="ECO:0007669"/>
    <property type="project" value="TreeGrafter"/>
</dbReference>
<name>A0A6J6AI10_9ZZZZ</name>
<proteinExistence type="predicted"/>
<reference evidence="2" key="1">
    <citation type="submission" date="2020-05" db="EMBL/GenBank/DDBJ databases">
        <authorList>
            <person name="Chiriac C."/>
            <person name="Salcher M."/>
            <person name="Ghai R."/>
            <person name="Kavagutti S V."/>
        </authorList>
    </citation>
    <scope>NUCLEOTIDE SEQUENCE</scope>
</reference>
<evidence type="ECO:0000313" key="2">
    <source>
        <dbReference type="EMBL" id="CAB4368489.1"/>
    </source>
</evidence>
<dbReference type="GO" id="GO:0035312">
    <property type="term" value="F:5'-3' DNA exonuclease activity"/>
    <property type="evidence" value="ECO:0007669"/>
    <property type="project" value="TreeGrafter"/>
</dbReference>
<dbReference type="InterPro" id="IPR004013">
    <property type="entry name" value="PHP_dom"/>
</dbReference>
<dbReference type="EMBL" id="CAETWZ010000170">
    <property type="protein sequence ID" value="CAB4368489.1"/>
    <property type="molecule type" value="Genomic_DNA"/>
</dbReference>
<dbReference type="PANTHER" id="PTHR42924:SF3">
    <property type="entry name" value="POLYMERASE_HISTIDINOL PHOSPHATASE N-TERMINAL DOMAIN-CONTAINING PROTEIN"/>
    <property type="match status" value="1"/>
</dbReference>
<dbReference type="InterPro" id="IPR052018">
    <property type="entry name" value="PHP_domain"/>
</dbReference>
<dbReference type="Pfam" id="PF02811">
    <property type="entry name" value="PHP"/>
    <property type="match status" value="1"/>
</dbReference>
<feature type="domain" description="Polymerase/histidinol phosphatase N-terminal" evidence="1">
    <location>
        <begin position="26"/>
        <end position="93"/>
    </location>
</feature>
<dbReference type="CDD" id="cd07432">
    <property type="entry name" value="PHP_HisPPase"/>
    <property type="match status" value="1"/>
</dbReference>
<evidence type="ECO:0000259" key="1">
    <source>
        <dbReference type="SMART" id="SM00481"/>
    </source>
</evidence>
<dbReference type="AlphaFoldDB" id="A0A6J6AI10"/>
<accession>A0A6J6AI10</accession>
<dbReference type="SMART" id="SM00481">
    <property type="entry name" value="POLIIIAc"/>
    <property type="match status" value="1"/>
</dbReference>
<sequence>MGIAAAAAIERHPHLATPCRDGYVRVDMHSHTMFSGDSTTTLDEIVESVVEAGIDVLCVTDHNAIEGAVRLQRELEGDGICRVIVGEEVRTHTGEIIGLFLTERISFGDNAIDTAAQIRKQGGVMYVPHPFDPMRRNLTEASLIELSDLGLVDAIEAHNSKTSLQSLNKRAREFGESRGLALGAGSDAHVPHALGSAYVEMPDFDGPTEFLAKLGDGVLVGHHWDMHRPWSARIVPSVTEEY</sequence>
<protein>
    <submittedName>
        <fullName evidence="2">Unannotated protein</fullName>
    </submittedName>
</protein>